<dbReference type="Pfam" id="PF02446">
    <property type="entry name" value="Glyco_hydro_77"/>
    <property type="match status" value="1"/>
</dbReference>
<dbReference type="PANTHER" id="PTHR32438">
    <property type="entry name" value="4-ALPHA-GLUCANOTRANSFERASE DPE1, CHLOROPLASTIC/AMYLOPLASTIC"/>
    <property type="match status" value="1"/>
</dbReference>
<dbReference type="InterPro" id="IPR003385">
    <property type="entry name" value="Glyco_hydro_77"/>
</dbReference>
<comment type="catalytic activity">
    <reaction evidence="1">
        <text>Transfers a segment of a (1-&gt;4)-alpha-D-glucan to a new position in an acceptor, which may be glucose or a (1-&gt;4)-alpha-D-glucan.</text>
        <dbReference type="EC" id="2.4.1.25"/>
    </reaction>
</comment>
<dbReference type="GO" id="GO:0005975">
    <property type="term" value="P:carbohydrate metabolic process"/>
    <property type="evidence" value="ECO:0007669"/>
    <property type="project" value="InterPro"/>
</dbReference>
<dbReference type="AlphaFoldDB" id="S6AAU7"/>
<evidence type="ECO:0000313" key="11">
    <source>
        <dbReference type="Proteomes" id="UP000015559"/>
    </source>
</evidence>
<evidence type="ECO:0000256" key="6">
    <source>
        <dbReference type="ARBA" id="ARBA00022679"/>
    </source>
</evidence>
<dbReference type="PANTHER" id="PTHR32438:SF5">
    <property type="entry name" value="4-ALPHA-GLUCANOTRANSFERASE DPE1, CHLOROPLASTIC_AMYLOPLASTIC"/>
    <property type="match status" value="1"/>
</dbReference>
<evidence type="ECO:0000256" key="4">
    <source>
        <dbReference type="ARBA" id="ARBA00020295"/>
    </source>
</evidence>
<gene>
    <name evidence="10" type="ORF">SCD_n02442</name>
</gene>
<evidence type="ECO:0000256" key="3">
    <source>
        <dbReference type="ARBA" id="ARBA00012560"/>
    </source>
</evidence>
<dbReference type="SUPFAM" id="SSF51445">
    <property type="entry name" value="(Trans)glycosidases"/>
    <property type="match status" value="1"/>
</dbReference>
<dbReference type="EC" id="2.4.1.25" evidence="3"/>
<keyword evidence="7" id="KW-0119">Carbohydrate metabolism</keyword>
<evidence type="ECO:0000256" key="8">
    <source>
        <dbReference type="ARBA" id="ARBA00031423"/>
    </source>
</evidence>
<dbReference type="InterPro" id="IPR017853">
    <property type="entry name" value="GH"/>
</dbReference>
<evidence type="ECO:0000256" key="9">
    <source>
        <dbReference type="ARBA" id="ARBA00031501"/>
    </source>
</evidence>
<dbReference type="GO" id="GO:0004134">
    <property type="term" value="F:4-alpha-glucanotransferase activity"/>
    <property type="evidence" value="ECO:0007669"/>
    <property type="project" value="UniProtKB-EC"/>
</dbReference>
<evidence type="ECO:0000256" key="7">
    <source>
        <dbReference type="ARBA" id="ARBA00023277"/>
    </source>
</evidence>
<dbReference type="OrthoDB" id="9761577at2"/>
<comment type="similarity">
    <text evidence="2">Belongs to the disproportionating enzyme family.</text>
</comment>
<organism evidence="10 11">
    <name type="scientific">Sulfuricella denitrificans (strain DSM 22764 / NBRC 105220 / skB26)</name>
    <dbReference type="NCBI Taxonomy" id="1163617"/>
    <lineage>
        <taxon>Bacteria</taxon>
        <taxon>Pseudomonadati</taxon>
        <taxon>Pseudomonadota</taxon>
        <taxon>Betaproteobacteria</taxon>
        <taxon>Nitrosomonadales</taxon>
        <taxon>Sulfuricellaceae</taxon>
        <taxon>Sulfuricella</taxon>
    </lineage>
</organism>
<keyword evidence="6 10" id="KW-0808">Transferase</keyword>
<proteinExistence type="inferred from homology"/>
<protein>
    <recommendedName>
        <fullName evidence="4">4-alpha-glucanotransferase</fullName>
        <ecNumber evidence="3">2.4.1.25</ecNumber>
    </recommendedName>
    <alternativeName>
        <fullName evidence="8">Amylomaltase</fullName>
    </alternativeName>
    <alternativeName>
        <fullName evidence="9">Disproportionating enzyme</fullName>
    </alternativeName>
</protein>
<dbReference type="EMBL" id="AP013066">
    <property type="protein sequence ID" value="BAN36250.1"/>
    <property type="molecule type" value="Genomic_DNA"/>
</dbReference>
<keyword evidence="11" id="KW-1185">Reference proteome</keyword>
<evidence type="ECO:0000313" key="10">
    <source>
        <dbReference type="EMBL" id="BAN36250.1"/>
    </source>
</evidence>
<dbReference type="HOGENOM" id="CLU_425732_0_0_4"/>
<accession>S6AAU7</accession>
<name>S6AAU7_SULDS</name>
<evidence type="ECO:0000256" key="5">
    <source>
        <dbReference type="ARBA" id="ARBA00022676"/>
    </source>
</evidence>
<dbReference type="Gene3D" id="3.20.20.80">
    <property type="entry name" value="Glycosidases"/>
    <property type="match status" value="1"/>
</dbReference>
<dbReference type="KEGG" id="sdr:SCD_n02442"/>
<dbReference type="STRING" id="1163617.SCD_n02442"/>
<dbReference type="Proteomes" id="UP000015559">
    <property type="component" value="Chromosome"/>
</dbReference>
<evidence type="ECO:0000256" key="1">
    <source>
        <dbReference type="ARBA" id="ARBA00000439"/>
    </source>
</evidence>
<reference evidence="10 11" key="1">
    <citation type="journal article" date="2012" name="Appl. Environ. Microbiol.">
        <title>Draft genome sequence of a psychrotolerant sulfur-oxidizing bacterium, Sulfuricella denitrificans skB26, and proteomic insights into cold adaptation.</title>
        <authorList>
            <person name="Watanabe T."/>
            <person name="Kojima H."/>
            <person name="Fukui M."/>
        </authorList>
    </citation>
    <scope>NUCLEOTIDE SEQUENCE [LARGE SCALE GENOMIC DNA]</scope>
    <source>
        <strain evidence="11">skB26</strain>
    </source>
</reference>
<evidence type="ECO:0000256" key="2">
    <source>
        <dbReference type="ARBA" id="ARBA00005684"/>
    </source>
</evidence>
<sequence>MLDSPGTASLPPAIDPDLAEALRLLDKSDFLLAVHDASFPGVEGEDTGRGSPYGEGGMALARFARALGFTGLQLGPQGQTSPVNHSPYDGTIFSRSIFSLDLKALARNSEWGGLLGEDAWLEMVAGNPRPDGNRVACAYTFDAYAKAVEDIHQRFDAARQRCEPAALRLDVALAAFWQENHWLRDDALYEALSLEHNRLPWRQWPQEGERAQDRVLPASTTADSEKRRRMLEQRHGGLLERYALVQLILLEQHRTFRGQMQALGLKIYGDVQVGLSLRDAWSRQALLLGGYVMGAPPSRTNINGQPWNYPVLDPAHFLSPGGEPGPALVFVAERLGKMLAEFDGLRLDHPHGLVCPWVYRADDPDPYHALQRGARLFSSQDDHPDLAHHAIVHPDQLNRERPAYADDWVRELTPEHESRYAVLMDTLMEQVHAHGRRKEDILCEVLSTETLPLRQVRLRHGLGRFRVTQKADLDDPTDVYRSENAEHQDWVMVGNHDTPSIWRLTKDWQGREEGCKQAAYLARRLRPDAPELLASALASDYRKLAHAKVADLFLSPARHVMLFFADLFGLEETYNVPGTVNEDNWTLRVPTDFARRYEDDRRRGEALNLHAVLALALRSRPEIARARPELIARLEARAGWRID</sequence>
<dbReference type="eggNOG" id="COG1640">
    <property type="taxonomic scope" value="Bacteria"/>
</dbReference>
<keyword evidence="5" id="KW-0328">Glycosyltransferase</keyword>